<dbReference type="AlphaFoldDB" id="A0A1M7ZLP3"/>
<feature type="domain" description="Peptidase S49" evidence="5">
    <location>
        <begin position="148"/>
        <end position="292"/>
    </location>
</feature>
<dbReference type="PANTHER" id="PTHR33209:SF1">
    <property type="entry name" value="PEPTIDASE S49 DOMAIN-CONTAINING PROTEIN"/>
    <property type="match status" value="1"/>
</dbReference>
<protein>
    <submittedName>
        <fullName evidence="6">Signal peptide peptidase SppA</fullName>
    </submittedName>
</protein>
<keyword evidence="2" id="KW-0645">Protease</keyword>
<dbReference type="Gene3D" id="3.90.226.10">
    <property type="entry name" value="2-enoyl-CoA Hydratase, Chain A, domain 1"/>
    <property type="match status" value="1"/>
</dbReference>
<dbReference type="InterPro" id="IPR029045">
    <property type="entry name" value="ClpP/crotonase-like_dom_sf"/>
</dbReference>
<dbReference type="SUPFAM" id="SSF52096">
    <property type="entry name" value="ClpP/crotonase"/>
    <property type="match status" value="1"/>
</dbReference>
<evidence type="ECO:0000256" key="1">
    <source>
        <dbReference type="ARBA" id="ARBA00008683"/>
    </source>
</evidence>
<evidence type="ECO:0000259" key="5">
    <source>
        <dbReference type="Pfam" id="PF01343"/>
    </source>
</evidence>
<evidence type="ECO:0000256" key="4">
    <source>
        <dbReference type="ARBA" id="ARBA00022825"/>
    </source>
</evidence>
<accession>A0A1M7ZLP3</accession>
<keyword evidence="7" id="KW-1185">Reference proteome</keyword>
<dbReference type="STRING" id="1123029.SAMN02745172_02470"/>
<dbReference type="RefSeq" id="WP_073629003.1">
    <property type="nucleotide sequence ID" value="NZ_FRXO01000004.1"/>
</dbReference>
<dbReference type="Pfam" id="PF01343">
    <property type="entry name" value="Peptidase_S49"/>
    <property type="match status" value="1"/>
</dbReference>
<dbReference type="OrthoDB" id="266140at2"/>
<evidence type="ECO:0000313" key="6">
    <source>
        <dbReference type="EMBL" id="SHO65823.1"/>
    </source>
</evidence>
<proteinExistence type="inferred from homology"/>
<dbReference type="GO" id="GO:0006508">
    <property type="term" value="P:proteolysis"/>
    <property type="evidence" value="ECO:0007669"/>
    <property type="project" value="UniProtKB-KW"/>
</dbReference>
<dbReference type="GO" id="GO:0008236">
    <property type="term" value="F:serine-type peptidase activity"/>
    <property type="evidence" value="ECO:0007669"/>
    <property type="project" value="UniProtKB-KW"/>
</dbReference>
<keyword evidence="4" id="KW-0720">Serine protease</keyword>
<name>A0A1M7ZLP3_9HYPH</name>
<keyword evidence="3" id="KW-0378">Hydrolase</keyword>
<dbReference type="PANTHER" id="PTHR33209">
    <property type="entry name" value="PROTEASE 4"/>
    <property type="match status" value="1"/>
</dbReference>
<dbReference type="Gene3D" id="6.20.330.10">
    <property type="match status" value="1"/>
</dbReference>
<dbReference type="Proteomes" id="UP000186406">
    <property type="component" value="Unassembled WGS sequence"/>
</dbReference>
<dbReference type="EMBL" id="FRXO01000004">
    <property type="protein sequence ID" value="SHO65823.1"/>
    <property type="molecule type" value="Genomic_DNA"/>
</dbReference>
<gene>
    <name evidence="6" type="ORF">SAMN02745172_02470</name>
</gene>
<dbReference type="CDD" id="cd07022">
    <property type="entry name" value="S49_Sppa_36K_type"/>
    <property type="match status" value="1"/>
</dbReference>
<evidence type="ECO:0000313" key="7">
    <source>
        <dbReference type="Proteomes" id="UP000186406"/>
    </source>
</evidence>
<evidence type="ECO:0000256" key="3">
    <source>
        <dbReference type="ARBA" id="ARBA00022801"/>
    </source>
</evidence>
<sequence>MARYLRIASRVFGRPLLVLPETAETIAGFLLARDAGQLTASETVMRRAPAASRFGGESIGVGDPMAGTYEEYYRRVGAAAVATVEGELVNRGAWVGASSGLTSYEGVAAQLEMAARDDKVREIVVDMETPGGEAVGAMEMAATVRRINAIKPVTVVVNGMAASAGYAMASAASRIVTVPSGIVGSIGVVLLHVDQSAMLEKRGVTPTLIFAGAHKVDGNPFEPLPDAVRADLQAEVETFYRLFVATVAAGRPGLSEAAVMATEARTFIGADAVSAGLADAVGTIDDVLAEINRTAPRGRAGVTKGTSMSDEKIHSAVEMTAAVEAARREAAAAERARIAAILDHEAADGRGGLARELALHSDTSPEAAARILGAAAKEAPGTAALTGRASSGAIGLALDPAGPTGKANGATWDRFYAKR</sequence>
<dbReference type="InterPro" id="IPR002142">
    <property type="entry name" value="Peptidase_S49"/>
</dbReference>
<reference evidence="6 7" key="1">
    <citation type="submission" date="2016-12" db="EMBL/GenBank/DDBJ databases">
        <authorList>
            <person name="Song W.-J."/>
            <person name="Kurnit D.M."/>
        </authorList>
    </citation>
    <scope>NUCLEOTIDE SEQUENCE [LARGE SCALE GENOMIC DNA]</scope>
    <source>
        <strain evidence="6 7">DSM 19599</strain>
    </source>
</reference>
<organism evidence="6 7">
    <name type="scientific">Pseudoxanthobacter soli DSM 19599</name>
    <dbReference type="NCBI Taxonomy" id="1123029"/>
    <lineage>
        <taxon>Bacteria</taxon>
        <taxon>Pseudomonadati</taxon>
        <taxon>Pseudomonadota</taxon>
        <taxon>Alphaproteobacteria</taxon>
        <taxon>Hyphomicrobiales</taxon>
        <taxon>Segnochrobactraceae</taxon>
        <taxon>Pseudoxanthobacter</taxon>
    </lineage>
</organism>
<evidence type="ECO:0000256" key="2">
    <source>
        <dbReference type="ARBA" id="ARBA00022670"/>
    </source>
</evidence>
<dbReference type="InterPro" id="IPR033855">
    <property type="entry name" value="Protein_C"/>
</dbReference>
<comment type="similarity">
    <text evidence="1">Belongs to the peptidase S49 family.</text>
</comment>